<gene>
    <name evidence="2" type="ORF">JOF56_005216</name>
</gene>
<evidence type="ECO:0000313" key="2">
    <source>
        <dbReference type="EMBL" id="MBP2324831.1"/>
    </source>
</evidence>
<dbReference type="Proteomes" id="UP001519332">
    <property type="component" value="Unassembled WGS sequence"/>
</dbReference>
<reference evidence="2 3" key="1">
    <citation type="submission" date="2021-03" db="EMBL/GenBank/DDBJ databases">
        <title>Sequencing the genomes of 1000 actinobacteria strains.</title>
        <authorList>
            <person name="Klenk H.-P."/>
        </authorList>
    </citation>
    <scope>NUCLEOTIDE SEQUENCE [LARGE SCALE GENOMIC DNA]</scope>
    <source>
        <strain evidence="2 3">DSM 46670</strain>
    </source>
</reference>
<sequence>MNLIDPLHHRQSPGSHRPTRHRQLTNPGILAERRDICHWMAWLQRTDLISPLHHRQSLSPGIDGGSDRPARHHRPTLPANLINPLHHRQCPSPGIHGGSDRRTRHRQLINPTIRRPHTASGTLTKHRNISHRTTRRQPTNLISPLHDWQNPIPGSHRLSSPVNR</sequence>
<dbReference type="RefSeq" id="WP_209642107.1">
    <property type="nucleotide sequence ID" value="NZ_JAGINW010000001.1"/>
</dbReference>
<feature type="compositionally biased region" description="Basic residues" evidence="1">
    <location>
        <begin position="124"/>
        <end position="135"/>
    </location>
</feature>
<name>A0ABS4TKD1_9PSEU</name>
<comment type="caution">
    <text evidence="2">The sequence shown here is derived from an EMBL/GenBank/DDBJ whole genome shotgun (WGS) entry which is preliminary data.</text>
</comment>
<organism evidence="2 3">
    <name type="scientific">Kibdelosporangium banguiense</name>
    <dbReference type="NCBI Taxonomy" id="1365924"/>
    <lineage>
        <taxon>Bacteria</taxon>
        <taxon>Bacillati</taxon>
        <taxon>Actinomycetota</taxon>
        <taxon>Actinomycetes</taxon>
        <taxon>Pseudonocardiales</taxon>
        <taxon>Pseudonocardiaceae</taxon>
        <taxon>Kibdelosporangium</taxon>
    </lineage>
</organism>
<dbReference type="EMBL" id="JAGINW010000001">
    <property type="protein sequence ID" value="MBP2324831.1"/>
    <property type="molecule type" value="Genomic_DNA"/>
</dbReference>
<evidence type="ECO:0000313" key="3">
    <source>
        <dbReference type="Proteomes" id="UP001519332"/>
    </source>
</evidence>
<feature type="region of interest" description="Disordered" evidence="1">
    <location>
        <begin position="93"/>
        <end position="164"/>
    </location>
</feature>
<protein>
    <submittedName>
        <fullName evidence="2">Uncharacterized protein</fullName>
    </submittedName>
</protein>
<evidence type="ECO:0000256" key="1">
    <source>
        <dbReference type="SAM" id="MobiDB-lite"/>
    </source>
</evidence>
<feature type="region of interest" description="Disordered" evidence="1">
    <location>
        <begin position="1"/>
        <end position="24"/>
    </location>
</feature>
<keyword evidence="3" id="KW-1185">Reference proteome</keyword>
<proteinExistence type="predicted"/>
<accession>A0ABS4TKD1</accession>